<dbReference type="Gramene" id="OMERI09G07140.2">
    <property type="protein sequence ID" value="OMERI09G07140.2"/>
    <property type="gene ID" value="OMERI09G07140"/>
</dbReference>
<dbReference type="InterPro" id="IPR029058">
    <property type="entry name" value="AB_hydrolase_fold"/>
</dbReference>
<dbReference type="PANTHER" id="PTHR31354:SF7">
    <property type="entry name" value="OS09G0392000 PROTEIN"/>
    <property type="match status" value="1"/>
</dbReference>
<dbReference type="Gene3D" id="3.40.50.1820">
    <property type="entry name" value="alpha/beta hydrolase"/>
    <property type="match status" value="1"/>
</dbReference>
<dbReference type="GO" id="GO:0006629">
    <property type="term" value="P:lipid metabolic process"/>
    <property type="evidence" value="ECO:0007669"/>
    <property type="project" value="InterPro"/>
</dbReference>
<dbReference type="ESTHER" id="orysa-q6h415">
    <property type="family name" value="Plant_lipase_EDS1-like"/>
</dbReference>
<evidence type="ECO:0000259" key="9">
    <source>
        <dbReference type="Pfam" id="PF18117"/>
    </source>
</evidence>
<proteinExistence type="predicted"/>
<keyword evidence="7" id="KW-0732">Signal</keyword>
<name>A0A0E0ERV5_9ORYZ</name>
<feature type="compositionally biased region" description="Basic residues" evidence="6">
    <location>
        <begin position="1049"/>
        <end position="1059"/>
    </location>
</feature>
<dbReference type="GO" id="GO:0006952">
    <property type="term" value="P:defense response"/>
    <property type="evidence" value="ECO:0007669"/>
    <property type="project" value="UniProtKB-KW"/>
</dbReference>
<dbReference type="InterPro" id="IPR002921">
    <property type="entry name" value="Fungal_lipase-type"/>
</dbReference>
<dbReference type="Pfam" id="PF01764">
    <property type="entry name" value="Lipase_3"/>
    <property type="match status" value="1"/>
</dbReference>
<dbReference type="SUPFAM" id="SSF53474">
    <property type="entry name" value="alpha/beta-Hydrolases"/>
    <property type="match status" value="1"/>
</dbReference>
<feature type="chain" id="PRO_5002358461" description="Fungal lipase-like domain-containing protein" evidence="7">
    <location>
        <begin position="35"/>
        <end position="1735"/>
    </location>
</feature>
<evidence type="ECO:0000256" key="1">
    <source>
        <dbReference type="ARBA" id="ARBA00004123"/>
    </source>
</evidence>
<evidence type="ECO:0000313" key="11">
    <source>
        <dbReference type="Proteomes" id="UP000008021"/>
    </source>
</evidence>
<dbReference type="InterPro" id="IPR041266">
    <property type="entry name" value="EDS1_EP"/>
</dbReference>
<feature type="signal peptide" evidence="7">
    <location>
        <begin position="1"/>
        <end position="34"/>
    </location>
</feature>
<feature type="domain" description="Fungal lipase-type" evidence="8">
    <location>
        <begin position="1221"/>
        <end position="1328"/>
    </location>
</feature>
<reference evidence="10" key="2">
    <citation type="submission" date="2018-05" db="EMBL/GenBank/DDBJ databases">
        <title>OmerRS3 (Oryza meridionalis Reference Sequence Version 3).</title>
        <authorList>
            <person name="Zhang J."/>
            <person name="Kudrna D."/>
            <person name="Lee S."/>
            <person name="Talag J."/>
            <person name="Welchert J."/>
            <person name="Wing R.A."/>
        </authorList>
    </citation>
    <scope>NUCLEOTIDE SEQUENCE [LARGE SCALE GENOMIC DNA]</scope>
    <source>
        <strain evidence="10">cv. OR44</strain>
    </source>
</reference>
<dbReference type="HOGENOM" id="CLU_002931_0_0_1"/>
<feature type="domain" description="EDS1 EP" evidence="9">
    <location>
        <begin position="1534"/>
        <end position="1731"/>
    </location>
</feature>
<dbReference type="GO" id="GO:0005737">
    <property type="term" value="C:cytoplasm"/>
    <property type="evidence" value="ECO:0007669"/>
    <property type="project" value="UniProtKB-SubCell"/>
</dbReference>
<sequence length="1735" mass="193156">MAAARHRGGGTHAAPLLLVVLLLLSMGRLPRAAAVGLGGGLGELMTKVPFSPGDVLPVLPRQVSWPVMNTLHSAVDLLPSFVAAVAPGAAPSDAAWSGACFARNEAALELTPGDRNGTELGGAVLRLKTASAKSWTCMDLYVFATPYRITWDYYFAAREHTLEIKSWEEEAELEYVKQHGISVFLMPSGMLGTLLSLIDVLPLFSNTGWGQHSNLAFLEKHMGASFEKRSQPWVTTIRKEDIHSGDFLALSKIRGRWGAFETLEKWVTGAFAGHTAVCLKDEKGEVWVAESGFENEKGEEIIAIVPWDEWWAMALKDSSNPQIALLPLHPDLRARFNESAAWDYARSMVGKPYGYHNMIFSWIDTIGDNYPPPLDANLVMAVMSMWTRLQPLYAANMWNEALNKRLGTEGLDLHGIIVETERRGMSFDQLLTIPEQDEWVYSDGKSTTCVAFILAMYKEAGIFTPFAESIQVTEFTIRDAYMLKIFEDNQARLPSWCNTESDKLPFCQILGEYRMELPEYNTIEPYAKMNENCPSLPPTYKRPALFTRKKGDPQVPFSPGDVLPVLPRQVSWPVMNTLHSAVDLLPSFVAAVAPGAAPSDAAWSGACFARNEAALELTPGDRNGTELGGAVLRLKTASAKSWTCMDLYVFATPYRITWDYYFAAREHTLEIKSWEEEAELEYVKQHGISVFLMPSGMLGTLLSLIDVLPLFSNTGWGQHSNLAFLEKHMGASFEKRSQPWVTTIRKEDIHSGDFLALSKIRGRWGAFETLEKWVTGAFAGHTAVCLKDEKGEVWVAESGFENEKGEEIIAIVPWDEWWAMALKDSSNPQIALLPLHPDLRARFNESAAWDYARSMVGKPYGYHNMIFSWIDTIGDNYPPPLDANLVMAVMSMWTRLQPLYAANMWNEALNKRLGTEGLDLHGIIVETERRGMSFDQLLTIPEQDEWVYSDGKSTTCVAFILAMYKEAGIFTPFAESIQVTEFTIRDAYMLKIFEDNQARLPSWCNTESDKLPFCQILGEYRMELPEYNTIEPYAKMNENCPSLPPTYKRPARCQPRRTSAKGSKLPHCDKQHTPTHHTTPPVRARAAAANVPSDRAKRVTRHTVTDATRSRSPTMPAAAALSDDDRLVVAHCAALSFPPASQPPPPPTTSSSSSGAGAGASFQVHHASHPYPCAAFAFPPSWSAAPGWAAAGRAAFGDAEVDPSLFPSLRSVGSGVPARANAAFLASFRALLDGSPLQSEVSRAVAEEKRIVFTGHSSGGSIATLAAIWFLETCTRRGSVNQAHPFCVTFGAPLVGDNTFNHAVRREGWSQCILNFVVPVDIIPRIPLTPLASATEGIQAVLDWLSPQTPNFSPSGMPLIISQFYENLLRSTLSIASYEACSFMGCTSSILGTLTSFIELSPYRPCGTYLFLTSSEQLAVLTNSDAVLQLLFYCLQLDPQQQLRDAAERSLSAHWQYEPIKQSMMQEIVCVDYLGVVSSTLPGRQMSSTIVGGLELSKEAMLSLSAAGQWEKQRETNQAKIDGASCTKIREALKSLNEYKRTCELHEVSYYDSFKLQREVHDFNANVSRLELAGLWDEIVEMLRRRELPDGFESRQDWVNLGTLYRRLVEPLDIANYYRHSKNEDTGSYLSKGRPRRYKYTQEWHEQSQRISFGSSLESCFWAMAEELQAEIANGKTFEDVRDRVVKLESDAHGWSMSGSLGKDIFLSRSSFVIWWKTLPENHRSASCIAKLVPW</sequence>
<keyword evidence="3" id="KW-0963">Cytoplasm</keyword>
<evidence type="ECO:0000256" key="6">
    <source>
        <dbReference type="SAM" id="MobiDB-lite"/>
    </source>
</evidence>
<protein>
    <recommendedName>
        <fullName evidence="12">Fungal lipase-like domain-containing protein</fullName>
    </recommendedName>
</protein>
<feature type="region of interest" description="Disordered" evidence="6">
    <location>
        <begin position="1136"/>
        <end position="1161"/>
    </location>
</feature>
<evidence type="ECO:0000313" key="10">
    <source>
        <dbReference type="EnsemblPlants" id="OMERI09G07140.2"/>
    </source>
</evidence>
<keyword evidence="11" id="KW-1185">Reference proteome</keyword>
<organism evidence="10">
    <name type="scientific">Oryza meridionalis</name>
    <dbReference type="NCBI Taxonomy" id="40149"/>
    <lineage>
        <taxon>Eukaryota</taxon>
        <taxon>Viridiplantae</taxon>
        <taxon>Streptophyta</taxon>
        <taxon>Embryophyta</taxon>
        <taxon>Tracheophyta</taxon>
        <taxon>Spermatophyta</taxon>
        <taxon>Magnoliopsida</taxon>
        <taxon>Liliopsida</taxon>
        <taxon>Poales</taxon>
        <taxon>Poaceae</taxon>
        <taxon>BOP clade</taxon>
        <taxon>Oryzoideae</taxon>
        <taxon>Oryzeae</taxon>
        <taxon>Oryzinae</taxon>
        <taxon>Oryza</taxon>
    </lineage>
</organism>
<dbReference type="eggNOG" id="ENOG502QPWP">
    <property type="taxonomic scope" value="Eukaryota"/>
</dbReference>
<dbReference type="PANTHER" id="PTHR31354">
    <property type="entry name" value="OS01G0793500 PROTEIN"/>
    <property type="match status" value="1"/>
</dbReference>
<evidence type="ECO:0000256" key="2">
    <source>
        <dbReference type="ARBA" id="ARBA00004496"/>
    </source>
</evidence>
<dbReference type="GO" id="GO:0005634">
    <property type="term" value="C:nucleus"/>
    <property type="evidence" value="ECO:0007669"/>
    <property type="project" value="UniProtKB-SubCell"/>
</dbReference>
<feature type="region of interest" description="Disordered" evidence="6">
    <location>
        <begin position="1046"/>
        <end position="1117"/>
    </location>
</feature>
<evidence type="ECO:0000256" key="4">
    <source>
        <dbReference type="ARBA" id="ARBA00022821"/>
    </source>
</evidence>
<feature type="compositionally biased region" description="Low complexity" evidence="6">
    <location>
        <begin position="1149"/>
        <end position="1161"/>
    </location>
</feature>
<comment type="subcellular location">
    <subcellularLocation>
        <location evidence="2">Cytoplasm</location>
    </subcellularLocation>
    <subcellularLocation>
        <location evidence="1">Nucleus</location>
    </subcellularLocation>
</comment>
<dbReference type="Proteomes" id="UP000008021">
    <property type="component" value="Chromosome 9"/>
</dbReference>
<dbReference type="Pfam" id="PF18117">
    <property type="entry name" value="EDS1_EP"/>
    <property type="match status" value="1"/>
</dbReference>
<evidence type="ECO:0000256" key="3">
    <source>
        <dbReference type="ARBA" id="ARBA00022490"/>
    </source>
</evidence>
<reference evidence="10" key="1">
    <citation type="submission" date="2015-04" db="UniProtKB">
        <authorList>
            <consortium name="EnsemblPlants"/>
        </authorList>
    </citation>
    <scope>IDENTIFICATION</scope>
</reference>
<feature type="compositionally biased region" description="Low complexity" evidence="6">
    <location>
        <begin position="1076"/>
        <end position="1089"/>
    </location>
</feature>
<keyword evidence="4" id="KW-0611">Plant defense</keyword>
<dbReference type="EnsemblPlants" id="OMERI09G07140.2">
    <property type="protein sequence ID" value="OMERI09G07140.2"/>
    <property type="gene ID" value="OMERI09G07140"/>
</dbReference>
<evidence type="ECO:0008006" key="12">
    <source>
        <dbReference type="Google" id="ProtNLM"/>
    </source>
</evidence>
<evidence type="ECO:0000256" key="5">
    <source>
        <dbReference type="ARBA" id="ARBA00023242"/>
    </source>
</evidence>
<evidence type="ECO:0000259" key="8">
    <source>
        <dbReference type="Pfam" id="PF01764"/>
    </source>
</evidence>
<evidence type="ECO:0000256" key="7">
    <source>
        <dbReference type="SAM" id="SignalP"/>
    </source>
</evidence>
<dbReference type="STRING" id="40149.A0A0E0ERV5"/>
<keyword evidence="5" id="KW-0539">Nucleus</keyword>
<accession>A0A0E0ERV5</accession>